<gene>
    <name evidence="1" type="ORF">HNQ70_001650</name>
</gene>
<organism evidence="1 2">
    <name type="scientific">Quisquiliibacterium transsilvanicum</name>
    <dbReference type="NCBI Taxonomy" id="1549638"/>
    <lineage>
        <taxon>Bacteria</taxon>
        <taxon>Pseudomonadati</taxon>
        <taxon>Pseudomonadota</taxon>
        <taxon>Betaproteobacteria</taxon>
        <taxon>Burkholderiales</taxon>
        <taxon>Burkholderiaceae</taxon>
        <taxon>Quisquiliibacterium</taxon>
    </lineage>
</organism>
<name>A0A7W8HGM4_9BURK</name>
<accession>A0A7W8HGM4</accession>
<evidence type="ECO:0000313" key="1">
    <source>
        <dbReference type="EMBL" id="MBB5271640.1"/>
    </source>
</evidence>
<comment type="caution">
    <text evidence="1">The sequence shown here is derived from an EMBL/GenBank/DDBJ whole genome shotgun (WGS) entry which is preliminary data.</text>
</comment>
<evidence type="ECO:0000313" key="2">
    <source>
        <dbReference type="Proteomes" id="UP000532440"/>
    </source>
</evidence>
<proteinExistence type="predicted"/>
<reference evidence="1 2" key="1">
    <citation type="submission" date="2020-08" db="EMBL/GenBank/DDBJ databases">
        <title>Genomic Encyclopedia of Type Strains, Phase IV (KMG-IV): sequencing the most valuable type-strain genomes for metagenomic binning, comparative biology and taxonomic classification.</title>
        <authorList>
            <person name="Goeker M."/>
        </authorList>
    </citation>
    <scope>NUCLEOTIDE SEQUENCE [LARGE SCALE GENOMIC DNA]</scope>
    <source>
        <strain evidence="1 2">DSM 29781</strain>
    </source>
</reference>
<dbReference type="RefSeq" id="WP_246434841.1">
    <property type="nucleotide sequence ID" value="NZ_BAABEW010000001.1"/>
</dbReference>
<dbReference type="NCBIfam" id="NF041023">
    <property type="entry name" value="PP0621_fam"/>
    <property type="match status" value="1"/>
</dbReference>
<dbReference type="EMBL" id="JACHGB010000003">
    <property type="protein sequence ID" value="MBB5271640.1"/>
    <property type="molecule type" value="Genomic_DNA"/>
</dbReference>
<sequence length="96" mass="10274">MGKILSWVVMALVGYLAWRLVGVLQRKAEAARRARQGDEGAAGAGQGGRKAIRDERIVPCAHCGVHFPASEAVEEGGRFYCSPAHRDADRAADRAA</sequence>
<protein>
    <recommendedName>
        <fullName evidence="3">Deaminase</fullName>
    </recommendedName>
</protein>
<dbReference type="Proteomes" id="UP000532440">
    <property type="component" value="Unassembled WGS sequence"/>
</dbReference>
<dbReference type="AlphaFoldDB" id="A0A7W8HGM4"/>
<dbReference type="InterPro" id="IPR049708">
    <property type="entry name" value="PP0621-like"/>
</dbReference>
<evidence type="ECO:0008006" key="3">
    <source>
        <dbReference type="Google" id="ProtNLM"/>
    </source>
</evidence>
<keyword evidence="2" id="KW-1185">Reference proteome</keyword>